<evidence type="ECO:0000256" key="2">
    <source>
        <dbReference type="ARBA" id="ARBA00022525"/>
    </source>
</evidence>
<protein>
    <submittedName>
        <fullName evidence="3">Hemolysin type calcium-binding protein</fullName>
    </submittedName>
</protein>
<keyword evidence="2" id="KW-0964">Secreted</keyword>
<reference evidence="3 4" key="1">
    <citation type="submission" date="2018-06" db="EMBL/GenBank/DDBJ databases">
        <title>Genomic Encyclopedia of Type Strains, Phase III (KMG-III): the genomes of soil and plant-associated and newly described type strains.</title>
        <authorList>
            <person name="Whitman W."/>
        </authorList>
    </citation>
    <scope>NUCLEOTIDE SEQUENCE [LARGE SCALE GENOMIC DNA]</scope>
    <source>
        <strain evidence="3 4">JA737</strain>
    </source>
</reference>
<evidence type="ECO:0000256" key="1">
    <source>
        <dbReference type="ARBA" id="ARBA00004613"/>
    </source>
</evidence>
<dbReference type="EMBL" id="QJTK01000025">
    <property type="protein sequence ID" value="PYF06566.1"/>
    <property type="molecule type" value="Genomic_DNA"/>
</dbReference>
<dbReference type="RefSeq" id="WP_181420944.1">
    <property type="nucleotide sequence ID" value="NZ_QJTK01000025.1"/>
</dbReference>
<sequence length="713" mass="72020">MTTYTVTNSYSGTLTGGISDRLVFVYTAPTNGVWLTNLSLPGSGAEFPSGGYSGMFDGMGSNNCYFSGFGDFSFFDQSGGNDSIFSGDGDDELSGGAGNDDLRGWGGIDTIDGGDGNDHGQISIGWYGGPIVVNLNRESVLSNGGVLRNLESLDITTGASNDRLTNHATAIGSDHFASGAGNDTLTMYMGGEDIAEGGAGNDVLIVTCGAGEGSVWLTDLANTPGGGYSGTFDGAGDNDIAFWGIERFSFTDRDGGDDVIMTGSGNDTLNGGAGNDTLRSGAGLDQIDGGYGQRDYWQGNLAALSTDVVIDLNTASTPAAGASVVNIEGMDVTTGSGNDSLTARLGATMNDVMHAGAGNDTLTLRDGGTDLADGGAGDDLLVINWTGSTNGIWLTNLTADAGSGYSGTFNGEGANDIGFAGIERFYFNDRVDGVADIIHTGAGNDTLFGGGGDDWLDSGTGRDRVDGGAGNDIWQADLSSATTALTFNLNTVSTYLGTGRVSAMEAMILTTGSGADRITNHATSGLGDTIASGAGNDIVTMTMGGADSVAGGAGTDRLIITYDIATNGVWLTDLRADAAGGYVGTFDGLGSNNLSFTGIEVLSFTDLSGGDDRLRLGNGADTIDAGGGADTMAGGGGADRFVFDRLTNEGTDTIEDFGLGGDRIVLAGGSMADVAITSVNSGHDTLITLDCGTTILLTGVASSTVNAADFLFS</sequence>
<proteinExistence type="predicted"/>
<dbReference type="GO" id="GO:0005576">
    <property type="term" value="C:extracellular region"/>
    <property type="evidence" value="ECO:0007669"/>
    <property type="project" value="UniProtKB-SubCell"/>
</dbReference>
<dbReference type="PRINTS" id="PR00313">
    <property type="entry name" value="CABNDNGRPT"/>
</dbReference>
<dbReference type="InterPro" id="IPR018511">
    <property type="entry name" value="Hemolysin-typ_Ca-bd_CS"/>
</dbReference>
<dbReference type="PANTHER" id="PTHR38340:SF1">
    <property type="entry name" value="S-LAYER PROTEIN"/>
    <property type="match status" value="1"/>
</dbReference>
<name>A0A318TP55_9RHOB</name>
<dbReference type="GO" id="GO:0005509">
    <property type="term" value="F:calcium ion binding"/>
    <property type="evidence" value="ECO:0007669"/>
    <property type="project" value="InterPro"/>
</dbReference>
<comment type="caution">
    <text evidence="3">The sequence shown here is derived from an EMBL/GenBank/DDBJ whole genome shotgun (WGS) entry which is preliminary data.</text>
</comment>
<dbReference type="Gene3D" id="2.150.10.10">
    <property type="entry name" value="Serralysin-like metalloprotease, C-terminal"/>
    <property type="match status" value="5"/>
</dbReference>
<dbReference type="InterPro" id="IPR011049">
    <property type="entry name" value="Serralysin-like_metalloprot_C"/>
</dbReference>
<dbReference type="InterPro" id="IPR050557">
    <property type="entry name" value="RTX_toxin/Mannuronan_C5-epim"/>
</dbReference>
<keyword evidence="4" id="KW-1185">Reference proteome</keyword>
<dbReference type="SUPFAM" id="SSF51120">
    <property type="entry name" value="beta-Roll"/>
    <property type="match status" value="4"/>
</dbReference>
<dbReference type="InterPro" id="IPR001343">
    <property type="entry name" value="Hemolysn_Ca-bd"/>
</dbReference>
<evidence type="ECO:0000313" key="4">
    <source>
        <dbReference type="Proteomes" id="UP000247727"/>
    </source>
</evidence>
<evidence type="ECO:0000313" key="3">
    <source>
        <dbReference type="EMBL" id="PYF06566.1"/>
    </source>
</evidence>
<comment type="subcellular location">
    <subcellularLocation>
        <location evidence="1">Secreted</location>
    </subcellularLocation>
</comment>
<organism evidence="3 4">
    <name type="scientific">Rhodobacter viridis</name>
    <dbReference type="NCBI Taxonomy" id="1054202"/>
    <lineage>
        <taxon>Bacteria</taxon>
        <taxon>Pseudomonadati</taxon>
        <taxon>Pseudomonadota</taxon>
        <taxon>Alphaproteobacteria</taxon>
        <taxon>Rhodobacterales</taxon>
        <taxon>Rhodobacter group</taxon>
        <taxon>Rhodobacter</taxon>
    </lineage>
</organism>
<dbReference type="PANTHER" id="PTHR38340">
    <property type="entry name" value="S-LAYER PROTEIN"/>
    <property type="match status" value="1"/>
</dbReference>
<dbReference type="Pfam" id="PF00353">
    <property type="entry name" value="HemolysinCabind"/>
    <property type="match status" value="8"/>
</dbReference>
<dbReference type="PROSITE" id="PS00330">
    <property type="entry name" value="HEMOLYSIN_CALCIUM"/>
    <property type="match status" value="3"/>
</dbReference>
<dbReference type="AlphaFoldDB" id="A0A318TP55"/>
<gene>
    <name evidence="3" type="ORF">C8J30_1252</name>
</gene>
<dbReference type="Proteomes" id="UP000247727">
    <property type="component" value="Unassembled WGS sequence"/>
</dbReference>
<accession>A0A318TP55</accession>